<sequence length="198" mass="22230">MKDKNRAPLPGYLAGLEPLSRRGFLRTTVLASAALSSGCASLFGRKDAPETLEYYSLQPDEIDVITRLTEVMLPAEQFGLPSSTSVVPTVKNIDMMAQRMPEQTRDLLGLGIWVFNNRPMVSFKFRKFTSLPDDKALDYVNAMQEGAFFERGLMTTLKALIALNYWRDSRTWPGLEYHGPVTETWGVRRLGNAPLPRA</sequence>
<dbReference type="OrthoDB" id="6077162at2"/>
<comment type="caution">
    <text evidence="1">The sequence shown here is derived from an EMBL/GenBank/DDBJ whole genome shotgun (WGS) entry which is preliminary data.</text>
</comment>
<dbReference type="PROSITE" id="PS51318">
    <property type="entry name" value="TAT"/>
    <property type="match status" value="1"/>
</dbReference>
<organism evidence="1 2">
    <name type="scientific">Alcanivorax nanhaiticus</name>
    <dbReference type="NCBI Taxonomy" id="1177154"/>
    <lineage>
        <taxon>Bacteria</taxon>
        <taxon>Pseudomonadati</taxon>
        <taxon>Pseudomonadota</taxon>
        <taxon>Gammaproteobacteria</taxon>
        <taxon>Oceanospirillales</taxon>
        <taxon>Alcanivoracaceae</taxon>
        <taxon>Alcanivorax</taxon>
    </lineage>
</organism>
<dbReference type="PATRIC" id="fig|1177154.3.peg.910"/>
<evidence type="ECO:0000313" key="2">
    <source>
        <dbReference type="Proteomes" id="UP000029444"/>
    </source>
</evidence>
<evidence type="ECO:0000313" key="1">
    <source>
        <dbReference type="EMBL" id="KGD65677.1"/>
    </source>
</evidence>
<protein>
    <recommendedName>
        <fullName evidence="3">Transcriptional initiation protein Tat</fullName>
    </recommendedName>
</protein>
<accession>A0A095SM97</accession>
<dbReference type="AlphaFoldDB" id="A0A095SM97"/>
<reference evidence="1 2" key="1">
    <citation type="submission" date="2012-09" db="EMBL/GenBank/DDBJ databases">
        <title>Genome Sequence of alkane-degrading Bacterium Alcanivorax sp. 19-m-6.</title>
        <authorList>
            <person name="Lai Q."/>
            <person name="Shao Z."/>
        </authorList>
    </citation>
    <scope>NUCLEOTIDE SEQUENCE [LARGE SCALE GENOMIC DNA]</scope>
    <source>
        <strain evidence="1 2">19-m-6</strain>
    </source>
</reference>
<proteinExistence type="predicted"/>
<dbReference type="Proteomes" id="UP000029444">
    <property type="component" value="Unassembled WGS sequence"/>
</dbReference>
<gene>
    <name evidence="1" type="ORF">Y5S_00901</name>
</gene>
<keyword evidence="2" id="KW-1185">Reference proteome</keyword>
<dbReference type="InterPro" id="IPR006311">
    <property type="entry name" value="TAT_signal"/>
</dbReference>
<dbReference type="EMBL" id="ARXV01000003">
    <property type="protein sequence ID" value="KGD65677.1"/>
    <property type="molecule type" value="Genomic_DNA"/>
</dbReference>
<evidence type="ECO:0008006" key="3">
    <source>
        <dbReference type="Google" id="ProtNLM"/>
    </source>
</evidence>
<name>A0A095SM97_9GAMM</name>
<dbReference type="STRING" id="1177154.Y5S_00901"/>
<dbReference type="RefSeq" id="WP_035230877.1">
    <property type="nucleotide sequence ID" value="NZ_ARXV01000003.1"/>
</dbReference>